<proteinExistence type="predicted"/>
<gene>
    <name evidence="2" type="ORF">DFH07DRAFT_818663</name>
</gene>
<sequence length="351" mass="39568">MSANSNWRNAGSSRGPSNEWPVTRTRTQASGSAAPRRMENIASVSRSSGLEKDGDALKNFDVQEDYRQFIQGKLNDLWERHIRLPTETEAEARQRVDAQENVLILFRKLREGIVSSKRTGQFTMEVYETSLYLAVVFDSPQHINPVIPALVAFLHLPSTETSRNSVQTVLICLLHHLVATYPSQREFHLFLDSVPKAFLPDGSAAQAWIKSLTGCIRTGNYAKIHRLTQMSALPVDDSGQSYVEQMAAMSLSSEAGPELPRKALYHLVDALQSKTRDSAWTIMRVAYRELSCQVDPHLDTRNWLERSLGLMSEVPGGRNVLLDEWLERESALGHIRKKDGVDGRWILCKPR</sequence>
<accession>A0AAD7NFU5</accession>
<reference evidence="2" key="1">
    <citation type="submission" date="2023-03" db="EMBL/GenBank/DDBJ databases">
        <title>Massive genome expansion in bonnet fungi (Mycena s.s.) driven by repeated elements and novel gene families across ecological guilds.</title>
        <authorList>
            <consortium name="Lawrence Berkeley National Laboratory"/>
            <person name="Harder C.B."/>
            <person name="Miyauchi S."/>
            <person name="Viragh M."/>
            <person name="Kuo A."/>
            <person name="Thoen E."/>
            <person name="Andreopoulos B."/>
            <person name="Lu D."/>
            <person name="Skrede I."/>
            <person name="Drula E."/>
            <person name="Henrissat B."/>
            <person name="Morin E."/>
            <person name="Kohler A."/>
            <person name="Barry K."/>
            <person name="LaButti K."/>
            <person name="Morin E."/>
            <person name="Salamov A."/>
            <person name="Lipzen A."/>
            <person name="Mereny Z."/>
            <person name="Hegedus B."/>
            <person name="Baldrian P."/>
            <person name="Stursova M."/>
            <person name="Weitz H."/>
            <person name="Taylor A."/>
            <person name="Grigoriev I.V."/>
            <person name="Nagy L.G."/>
            <person name="Martin F."/>
            <person name="Kauserud H."/>
        </authorList>
    </citation>
    <scope>NUCLEOTIDE SEQUENCE</scope>
    <source>
        <strain evidence="2">CBHHK188m</strain>
    </source>
</reference>
<protein>
    <submittedName>
        <fullName evidence="2">Uncharacterized protein</fullName>
    </submittedName>
</protein>
<dbReference type="PANTHER" id="PTHR39398:SF1">
    <property type="entry name" value="CSN8_PSMD8_EIF3K DOMAIN-CONTAINING PROTEIN"/>
    <property type="match status" value="1"/>
</dbReference>
<evidence type="ECO:0000313" key="2">
    <source>
        <dbReference type="EMBL" id="KAJ7758100.1"/>
    </source>
</evidence>
<dbReference type="Gene3D" id="1.25.40.990">
    <property type="match status" value="1"/>
</dbReference>
<dbReference type="AlphaFoldDB" id="A0AAD7NFU5"/>
<dbReference type="EMBL" id="JARJLG010000056">
    <property type="protein sequence ID" value="KAJ7758100.1"/>
    <property type="molecule type" value="Genomic_DNA"/>
</dbReference>
<evidence type="ECO:0000313" key="3">
    <source>
        <dbReference type="Proteomes" id="UP001215280"/>
    </source>
</evidence>
<dbReference type="PANTHER" id="PTHR39398">
    <property type="entry name" value="YALI0F14311P"/>
    <property type="match status" value="1"/>
</dbReference>
<organism evidence="2 3">
    <name type="scientific">Mycena maculata</name>
    <dbReference type="NCBI Taxonomy" id="230809"/>
    <lineage>
        <taxon>Eukaryota</taxon>
        <taxon>Fungi</taxon>
        <taxon>Dikarya</taxon>
        <taxon>Basidiomycota</taxon>
        <taxon>Agaricomycotina</taxon>
        <taxon>Agaricomycetes</taxon>
        <taxon>Agaricomycetidae</taxon>
        <taxon>Agaricales</taxon>
        <taxon>Marasmiineae</taxon>
        <taxon>Mycenaceae</taxon>
        <taxon>Mycena</taxon>
    </lineage>
</organism>
<feature type="region of interest" description="Disordered" evidence="1">
    <location>
        <begin position="1"/>
        <end position="38"/>
    </location>
</feature>
<feature type="compositionally biased region" description="Polar residues" evidence="1">
    <location>
        <begin position="1"/>
        <end position="16"/>
    </location>
</feature>
<evidence type="ECO:0000256" key="1">
    <source>
        <dbReference type="SAM" id="MobiDB-lite"/>
    </source>
</evidence>
<comment type="caution">
    <text evidence="2">The sequence shown here is derived from an EMBL/GenBank/DDBJ whole genome shotgun (WGS) entry which is preliminary data.</text>
</comment>
<name>A0AAD7NFU5_9AGAR</name>
<keyword evidence="3" id="KW-1185">Reference proteome</keyword>
<dbReference type="Proteomes" id="UP001215280">
    <property type="component" value="Unassembled WGS sequence"/>
</dbReference>